<reference evidence="4 5" key="1">
    <citation type="submission" date="2018-08" db="EMBL/GenBank/DDBJ databases">
        <title>A genome reference for cultivated species of the human gut microbiota.</title>
        <authorList>
            <person name="Zou Y."/>
            <person name="Xue W."/>
            <person name="Luo G."/>
        </authorList>
    </citation>
    <scope>NUCLEOTIDE SEQUENCE [LARGE SCALE GENOMIC DNA]</scope>
    <source>
        <strain evidence="4 5">OM06-4</strain>
    </source>
</reference>
<dbReference type="GO" id="GO:0006355">
    <property type="term" value="P:regulation of DNA-templated transcription"/>
    <property type="evidence" value="ECO:0007669"/>
    <property type="project" value="InterPro"/>
</dbReference>
<feature type="domain" description="PTS EIIA type-4" evidence="2">
    <location>
        <begin position="513"/>
        <end position="647"/>
    </location>
</feature>
<dbReference type="Pfam" id="PF03610">
    <property type="entry name" value="EIIA-man"/>
    <property type="match status" value="1"/>
</dbReference>
<dbReference type="SUPFAM" id="SSF63520">
    <property type="entry name" value="PTS-regulatory domain, PRD"/>
    <property type="match status" value="2"/>
</dbReference>
<feature type="domain" description="PRD" evidence="3">
    <location>
        <begin position="764"/>
        <end position="865"/>
    </location>
</feature>
<evidence type="ECO:0000259" key="3">
    <source>
        <dbReference type="PROSITE" id="PS51372"/>
    </source>
</evidence>
<keyword evidence="1" id="KW-0808">Transferase</keyword>
<dbReference type="Pfam" id="PF00874">
    <property type="entry name" value="PRD"/>
    <property type="match status" value="1"/>
</dbReference>
<dbReference type="InterPro" id="IPR027417">
    <property type="entry name" value="P-loop_NTPase"/>
</dbReference>
<dbReference type="InterPro" id="IPR036662">
    <property type="entry name" value="PTS_EIIA_man-typ_sf"/>
</dbReference>
<dbReference type="PROSITE" id="PS51372">
    <property type="entry name" value="PRD_2"/>
    <property type="match status" value="2"/>
</dbReference>
<evidence type="ECO:0000256" key="1">
    <source>
        <dbReference type="ARBA" id="ARBA00022679"/>
    </source>
</evidence>
<dbReference type="InterPro" id="IPR036634">
    <property type="entry name" value="PRD_sf"/>
</dbReference>
<dbReference type="SUPFAM" id="SSF46785">
    <property type="entry name" value="Winged helix' DNA-binding domain"/>
    <property type="match status" value="1"/>
</dbReference>
<dbReference type="InterPro" id="IPR011608">
    <property type="entry name" value="PRD"/>
</dbReference>
<dbReference type="GO" id="GO:0016740">
    <property type="term" value="F:transferase activity"/>
    <property type="evidence" value="ECO:0007669"/>
    <property type="project" value="UniProtKB-KW"/>
</dbReference>
<protein>
    <submittedName>
        <fullName evidence="4">PRD domain-containing protein</fullName>
    </submittedName>
</protein>
<dbReference type="SUPFAM" id="SSF52540">
    <property type="entry name" value="P-loop containing nucleoside triphosphate hydrolases"/>
    <property type="match status" value="1"/>
</dbReference>
<dbReference type="InterPro" id="IPR036390">
    <property type="entry name" value="WH_DNA-bd_sf"/>
</dbReference>
<dbReference type="PANTHER" id="PTHR32071:SF38">
    <property type="entry name" value="PSP OPERON TRANSCRIPTIONAL ACTIVATOR"/>
    <property type="match status" value="1"/>
</dbReference>
<evidence type="ECO:0000313" key="5">
    <source>
        <dbReference type="Proteomes" id="UP000261032"/>
    </source>
</evidence>
<dbReference type="Pfam" id="PF00004">
    <property type="entry name" value="AAA"/>
    <property type="match status" value="1"/>
</dbReference>
<dbReference type="InterPro" id="IPR004701">
    <property type="entry name" value="PTS_EIIA_man-typ"/>
</dbReference>
<evidence type="ECO:0000313" key="4">
    <source>
        <dbReference type="EMBL" id="RGD78965.1"/>
    </source>
</evidence>
<dbReference type="PANTHER" id="PTHR32071">
    <property type="entry name" value="TRANSCRIPTIONAL REGULATORY PROTEIN"/>
    <property type="match status" value="1"/>
</dbReference>
<accession>A0A3E3E936</accession>
<dbReference type="Proteomes" id="UP000261032">
    <property type="component" value="Unassembled WGS sequence"/>
</dbReference>
<comment type="caution">
    <text evidence="4">The sequence shown here is derived from an EMBL/GenBank/DDBJ whole genome shotgun (WGS) entry which is preliminary data.</text>
</comment>
<dbReference type="CDD" id="cd00009">
    <property type="entry name" value="AAA"/>
    <property type="match status" value="1"/>
</dbReference>
<dbReference type="AlphaFoldDB" id="A0A3E3E936"/>
<dbReference type="GO" id="GO:0005524">
    <property type="term" value="F:ATP binding"/>
    <property type="evidence" value="ECO:0007669"/>
    <property type="project" value="InterPro"/>
</dbReference>
<organism evidence="4 5">
    <name type="scientific">Thomasclavelia ramosa</name>
    <dbReference type="NCBI Taxonomy" id="1547"/>
    <lineage>
        <taxon>Bacteria</taxon>
        <taxon>Bacillati</taxon>
        <taxon>Bacillota</taxon>
        <taxon>Erysipelotrichia</taxon>
        <taxon>Erysipelotrichales</taxon>
        <taxon>Coprobacillaceae</taxon>
        <taxon>Thomasclavelia</taxon>
    </lineage>
</organism>
<dbReference type="Gene3D" id="3.40.50.300">
    <property type="entry name" value="P-loop containing nucleotide triphosphate hydrolases"/>
    <property type="match status" value="1"/>
</dbReference>
<dbReference type="RefSeq" id="WP_117582492.1">
    <property type="nucleotide sequence ID" value="NZ_QUSL01000040.1"/>
</dbReference>
<dbReference type="GO" id="GO:0009401">
    <property type="term" value="P:phosphoenolpyruvate-dependent sugar phosphotransferase system"/>
    <property type="evidence" value="ECO:0007669"/>
    <property type="project" value="InterPro"/>
</dbReference>
<proteinExistence type="predicted"/>
<dbReference type="Gene3D" id="3.40.50.510">
    <property type="entry name" value="Phosphotransferase system, mannose-type IIA component"/>
    <property type="match status" value="1"/>
</dbReference>
<dbReference type="InterPro" id="IPR003959">
    <property type="entry name" value="ATPase_AAA_core"/>
</dbReference>
<dbReference type="PROSITE" id="PS51096">
    <property type="entry name" value="PTS_EIIA_TYPE_4"/>
    <property type="match status" value="1"/>
</dbReference>
<name>A0A3E3E936_9FIRM</name>
<dbReference type="GO" id="GO:0016887">
    <property type="term" value="F:ATP hydrolysis activity"/>
    <property type="evidence" value="ECO:0007669"/>
    <property type="project" value="InterPro"/>
</dbReference>
<dbReference type="EMBL" id="QUSL01000040">
    <property type="protein sequence ID" value="RGD78965.1"/>
    <property type="molecule type" value="Genomic_DNA"/>
</dbReference>
<sequence length="865" mass="101385">MKKKDLILSYMQRTVSVADKEKLFTTQELVDHFHMQRTNISSILNQLVKDNKLEKIDGRPVLYRLINLNQSNEKYDLVFQKMIGCNDSLKNAIKKVKSELIYPDKKHMFLFIGSSGVGKSFFVQTLFEYVKERKMVSKKAQLLKLNCKYYMNHENDLIDVIKSAALLKQIEDGIMFVDNVHLISRDKRAIIYDLITLQSKEGHFILVFSSDKNVDEDFRKNYLECMNVIIDIPDLMDRSLNERFDIMKNTLQKESQKIDKNFIIDAEVLLCLLLYHCERNIKQFINDIKEGCASAYLREIDYNNENIHLYLYDFPKYVKKGSIFYKSHAAELSEFVSYDYVYCFTKESVEKTKDDFLLEKHQDKYSYLKDMTFNEKSFQNSKINVFLNKYNKEIKSKNIDETSLSKIVNNEIIQLVKDFLDYASRKLDRFFPDSVFYGLCLHLQSLVEHPEVRSYSDDYIEQTIKENQKEYVLSLQLLDTIEEQLNVHIELEEASLITMFICEKNQAIEDDGFPVFLIAMHGSQTASSLVDVVKTLVKTDKVYAFNLSLDKEIIDVYNELKNFIKQINMGKGILMMYDMGSLKTMAQEIADETGINIQFIISPTTLIALECARKMETIHDLDSIVLSMKDSYEKYFPSIVDNYKRKIKKDIIITLCMTGEGGALQIKRYLEKIIEFRDIDIIPLSMKDKNQLISQINHLKEEHNILYVIGTFNPHLHGVSFISISQLFNTPIEQLSELFSVNGKFLPTKKRIKYSLIFKNIEEQMPDFDIDLLKENLIQAIHKIDVKYPLNQNKRIGLIMHISHLIYQLVHQQNIKQIRDYNKIIMANKKIYNYLCDVFSDIEKVFEIKFSDSDIAMIIKMIKEI</sequence>
<evidence type="ECO:0000259" key="2">
    <source>
        <dbReference type="PROSITE" id="PS51096"/>
    </source>
</evidence>
<dbReference type="Gene3D" id="1.10.1790.10">
    <property type="entry name" value="PRD domain"/>
    <property type="match status" value="2"/>
</dbReference>
<feature type="domain" description="PRD" evidence="3">
    <location>
        <begin position="407"/>
        <end position="511"/>
    </location>
</feature>
<dbReference type="GO" id="GO:0016020">
    <property type="term" value="C:membrane"/>
    <property type="evidence" value="ECO:0007669"/>
    <property type="project" value="InterPro"/>
</dbReference>
<gene>
    <name evidence="4" type="ORF">DXB93_16565</name>
</gene>
<dbReference type="SUPFAM" id="SSF53062">
    <property type="entry name" value="PTS system fructose IIA component-like"/>
    <property type="match status" value="1"/>
</dbReference>